<gene>
    <name evidence="3" type="ORF">Hs20B_08690</name>
</gene>
<keyword evidence="4" id="KW-1185">Reference proteome</keyword>
<feature type="transmembrane region" description="Helical" evidence="1">
    <location>
        <begin position="117"/>
        <end position="138"/>
    </location>
</feature>
<reference evidence="3 4" key="1">
    <citation type="submission" date="2020-02" db="EMBL/GenBank/DDBJ databases">
        <title>Draft genome sequence of Lactococcus sp. Hs20B0-1.</title>
        <authorList>
            <person name="Noda S."/>
            <person name="Yuki M."/>
            <person name="Ohkuma M."/>
        </authorList>
    </citation>
    <scope>NUCLEOTIDE SEQUENCE [LARGE SCALE GENOMIC DNA]</scope>
    <source>
        <strain evidence="3 4">Hs20B0-1</strain>
    </source>
</reference>
<dbReference type="InterPro" id="IPR006976">
    <property type="entry name" value="VanZ-like"/>
</dbReference>
<feature type="domain" description="VanZ-like" evidence="2">
    <location>
        <begin position="85"/>
        <end position="186"/>
    </location>
</feature>
<evidence type="ECO:0000259" key="2">
    <source>
        <dbReference type="Pfam" id="PF04892"/>
    </source>
</evidence>
<dbReference type="EMBL" id="BLLH01000003">
    <property type="protein sequence ID" value="GFH40471.1"/>
    <property type="molecule type" value="Genomic_DNA"/>
</dbReference>
<dbReference type="Pfam" id="PF04892">
    <property type="entry name" value="VanZ"/>
    <property type="match status" value="1"/>
</dbReference>
<dbReference type="Proteomes" id="UP000475928">
    <property type="component" value="Unassembled WGS sequence"/>
</dbReference>
<keyword evidence="1" id="KW-0812">Transmembrane</keyword>
<feature type="transmembrane region" description="Helical" evidence="1">
    <location>
        <begin position="49"/>
        <end position="71"/>
    </location>
</feature>
<organism evidence="3 4">
    <name type="scientific">Pseudolactococcus insecticola</name>
    <dbReference type="NCBI Taxonomy" id="2709158"/>
    <lineage>
        <taxon>Bacteria</taxon>
        <taxon>Bacillati</taxon>
        <taxon>Bacillota</taxon>
        <taxon>Bacilli</taxon>
        <taxon>Lactobacillales</taxon>
        <taxon>Streptococcaceae</taxon>
        <taxon>Pseudolactococcus</taxon>
    </lineage>
</organism>
<feature type="transmembrane region" description="Helical" evidence="1">
    <location>
        <begin position="145"/>
        <end position="164"/>
    </location>
</feature>
<accession>A0A6A0B7N9</accession>
<keyword evidence="1" id="KW-0472">Membrane</keyword>
<feature type="transmembrane region" description="Helical" evidence="1">
    <location>
        <begin position="170"/>
        <end position="186"/>
    </location>
</feature>
<dbReference type="RefSeq" id="WP_172356027.1">
    <property type="nucleotide sequence ID" value="NZ_BLLH01000003.1"/>
</dbReference>
<sequence length="201" mass="23024">MKKKSLVVFQYLIFSIPSFFVCQFIYQNFLMMRVSEYLFVIYNPENGDFWVSLAIILLLTFLMATVIYALIHSEIPKISFGVLAISYFVTLVFFLFFKSVGSQGLNLNPFSWISQLLTGNGIEVLFNVIYFLPIGLLIKRFSIKVVMIAVGSLFLIEGCQYFFHLGIFDLGDIFLNFSGIVGGYLLRKESKINRIFGSLRS</sequence>
<proteinExistence type="predicted"/>
<evidence type="ECO:0000313" key="3">
    <source>
        <dbReference type="EMBL" id="GFH40471.1"/>
    </source>
</evidence>
<evidence type="ECO:0000313" key="4">
    <source>
        <dbReference type="Proteomes" id="UP000475928"/>
    </source>
</evidence>
<comment type="caution">
    <text evidence="3">The sequence shown here is derived from an EMBL/GenBank/DDBJ whole genome shotgun (WGS) entry which is preliminary data.</text>
</comment>
<keyword evidence="1" id="KW-1133">Transmembrane helix</keyword>
<dbReference type="AlphaFoldDB" id="A0A6A0B7N9"/>
<protein>
    <submittedName>
        <fullName evidence="3">Antibiotic resistance protein VanZ</fullName>
    </submittedName>
</protein>
<name>A0A6A0B7N9_9LACT</name>
<feature type="transmembrane region" description="Helical" evidence="1">
    <location>
        <begin position="7"/>
        <end position="29"/>
    </location>
</feature>
<feature type="transmembrane region" description="Helical" evidence="1">
    <location>
        <begin position="78"/>
        <end position="97"/>
    </location>
</feature>
<evidence type="ECO:0000256" key="1">
    <source>
        <dbReference type="SAM" id="Phobius"/>
    </source>
</evidence>